<sequence>MRPELETMQLLENFLSGNLAEEEVVEVEIRLLWDQEWQQQVAQQQLAYHAIRESGRQHLRHELRAIHQKLFG</sequence>
<comment type="caution">
    <text evidence="1">The sequence shown here is derived from an EMBL/GenBank/DDBJ whole genome shotgun (WGS) entry which is preliminary data.</text>
</comment>
<reference evidence="2" key="1">
    <citation type="journal article" date="2019" name="Int. J. Syst. Evol. Microbiol.">
        <title>The Global Catalogue of Microorganisms (GCM) 10K type strain sequencing project: providing services to taxonomists for standard genome sequencing and annotation.</title>
        <authorList>
            <consortium name="The Broad Institute Genomics Platform"/>
            <consortium name="The Broad Institute Genome Sequencing Center for Infectious Disease"/>
            <person name="Wu L."/>
            <person name="Ma J."/>
        </authorList>
    </citation>
    <scope>NUCLEOTIDE SEQUENCE [LARGE SCALE GENOMIC DNA]</scope>
    <source>
        <strain evidence="2">KCTC 23984</strain>
    </source>
</reference>
<proteinExistence type="predicted"/>
<organism evidence="1 2">
    <name type="scientific">Pontibacter toksunensis</name>
    <dbReference type="NCBI Taxonomy" id="1332631"/>
    <lineage>
        <taxon>Bacteria</taxon>
        <taxon>Pseudomonadati</taxon>
        <taxon>Bacteroidota</taxon>
        <taxon>Cytophagia</taxon>
        <taxon>Cytophagales</taxon>
        <taxon>Hymenobacteraceae</taxon>
        <taxon>Pontibacter</taxon>
    </lineage>
</organism>
<dbReference type="Proteomes" id="UP001597641">
    <property type="component" value="Unassembled WGS sequence"/>
</dbReference>
<evidence type="ECO:0008006" key="3">
    <source>
        <dbReference type="Google" id="ProtNLM"/>
    </source>
</evidence>
<dbReference type="EMBL" id="JBHUOX010000003">
    <property type="protein sequence ID" value="MFD2999712.1"/>
    <property type="molecule type" value="Genomic_DNA"/>
</dbReference>
<protein>
    <recommendedName>
        <fullName evidence="3">Addiction module component</fullName>
    </recommendedName>
</protein>
<gene>
    <name evidence="1" type="ORF">ACFS7Z_05030</name>
</gene>
<evidence type="ECO:0000313" key="1">
    <source>
        <dbReference type="EMBL" id="MFD2999712.1"/>
    </source>
</evidence>
<accession>A0ABW6BRZ8</accession>
<evidence type="ECO:0000313" key="2">
    <source>
        <dbReference type="Proteomes" id="UP001597641"/>
    </source>
</evidence>
<name>A0ABW6BRZ8_9BACT</name>
<keyword evidence="2" id="KW-1185">Reference proteome</keyword>
<dbReference type="RefSeq" id="WP_377481846.1">
    <property type="nucleotide sequence ID" value="NZ_JBHUOX010000003.1"/>
</dbReference>